<evidence type="ECO:0000313" key="1">
    <source>
        <dbReference type="EMBL" id="GJS83555.1"/>
    </source>
</evidence>
<dbReference type="Proteomes" id="UP001151760">
    <property type="component" value="Unassembled WGS sequence"/>
</dbReference>
<dbReference type="InterPro" id="IPR032675">
    <property type="entry name" value="LRR_dom_sf"/>
</dbReference>
<accession>A0ABQ4Z199</accession>
<protein>
    <submittedName>
        <fullName evidence="1">Zinc finger, CCHC-type containing protein</fullName>
    </submittedName>
</protein>
<gene>
    <name evidence="1" type="ORF">Tco_0750096</name>
</gene>
<sequence>MKLRYCCILTTTPDFSEITNLEELSLEGCVNLVSVHPLIGMLKRLVVLNLRDCKGLWNFPSRLEMDALQVLNLTGCLKVDQLPEALGQIKSLTELHVDRTAITELPSFYPRDMTKKSGDTSKKEVGTTSTPQFQCPILKPSNYSLWAIRMQIILEANGLWEMIEPNEKTQADNKKDKTAIAFLYQSLPEEQLLQITKHKTAKAIWNALKTRHIGEERVQQARLQTLKSDFEMLHMKEDETIDTFTTKLTTLVNKAASLGHTMEDETLVRKLLNVVPDRYLQIVASIEQYSDLSEMTLEEAIGRLKTYEERIKYRQNVEIE</sequence>
<comment type="caution">
    <text evidence="1">The sequence shown here is derived from an EMBL/GenBank/DDBJ whole genome shotgun (WGS) entry which is preliminary data.</text>
</comment>
<organism evidence="1 2">
    <name type="scientific">Tanacetum coccineum</name>
    <dbReference type="NCBI Taxonomy" id="301880"/>
    <lineage>
        <taxon>Eukaryota</taxon>
        <taxon>Viridiplantae</taxon>
        <taxon>Streptophyta</taxon>
        <taxon>Embryophyta</taxon>
        <taxon>Tracheophyta</taxon>
        <taxon>Spermatophyta</taxon>
        <taxon>Magnoliopsida</taxon>
        <taxon>eudicotyledons</taxon>
        <taxon>Gunneridae</taxon>
        <taxon>Pentapetalae</taxon>
        <taxon>asterids</taxon>
        <taxon>campanulids</taxon>
        <taxon>Asterales</taxon>
        <taxon>Asteraceae</taxon>
        <taxon>Asteroideae</taxon>
        <taxon>Anthemideae</taxon>
        <taxon>Anthemidinae</taxon>
        <taxon>Tanacetum</taxon>
    </lineage>
</organism>
<dbReference type="PANTHER" id="PTHR35317">
    <property type="entry name" value="OS04G0629600 PROTEIN"/>
    <property type="match status" value="1"/>
</dbReference>
<proteinExistence type="predicted"/>
<reference evidence="1" key="1">
    <citation type="journal article" date="2022" name="Int. J. Mol. Sci.">
        <title>Draft Genome of Tanacetum Coccineum: Genomic Comparison of Closely Related Tanacetum-Family Plants.</title>
        <authorList>
            <person name="Yamashiro T."/>
            <person name="Shiraishi A."/>
            <person name="Nakayama K."/>
            <person name="Satake H."/>
        </authorList>
    </citation>
    <scope>NUCLEOTIDE SEQUENCE</scope>
</reference>
<name>A0ABQ4Z199_9ASTR</name>
<dbReference type="EMBL" id="BQNB010010910">
    <property type="protein sequence ID" value="GJS83555.1"/>
    <property type="molecule type" value="Genomic_DNA"/>
</dbReference>
<reference evidence="1" key="2">
    <citation type="submission" date="2022-01" db="EMBL/GenBank/DDBJ databases">
        <authorList>
            <person name="Yamashiro T."/>
            <person name="Shiraishi A."/>
            <person name="Satake H."/>
            <person name="Nakayama K."/>
        </authorList>
    </citation>
    <scope>NUCLEOTIDE SEQUENCE</scope>
</reference>
<evidence type="ECO:0000313" key="2">
    <source>
        <dbReference type="Proteomes" id="UP001151760"/>
    </source>
</evidence>
<dbReference type="SUPFAM" id="SSF52058">
    <property type="entry name" value="L domain-like"/>
    <property type="match status" value="1"/>
</dbReference>
<dbReference type="Gene3D" id="3.80.10.10">
    <property type="entry name" value="Ribonuclease Inhibitor"/>
    <property type="match status" value="1"/>
</dbReference>
<dbReference type="Pfam" id="PF14223">
    <property type="entry name" value="Retrotran_gag_2"/>
    <property type="match status" value="1"/>
</dbReference>
<keyword evidence="2" id="KW-1185">Reference proteome</keyword>
<dbReference type="PANTHER" id="PTHR35317:SF38">
    <property type="entry name" value="RNA-DIRECTED DNA POLYMERASE"/>
    <property type="match status" value="1"/>
</dbReference>